<protein>
    <submittedName>
        <fullName evidence="9">Putative oxidoreductase</fullName>
    </submittedName>
</protein>
<dbReference type="AlphaFoldDB" id="A0A7W7Q7R3"/>
<dbReference type="EMBL" id="JACHJQ010000004">
    <property type="protein sequence ID" value="MBB4908171.1"/>
    <property type="molecule type" value="Genomic_DNA"/>
</dbReference>
<dbReference type="PANTHER" id="PTHR33452">
    <property type="entry name" value="OXIDOREDUCTASE CATD-RELATED"/>
    <property type="match status" value="1"/>
</dbReference>
<dbReference type="RefSeq" id="WP_184812274.1">
    <property type="nucleotide sequence ID" value="NZ_JACHJQ010000004.1"/>
</dbReference>
<keyword evidence="5 8" id="KW-1133">Transmembrane helix</keyword>
<feature type="compositionally biased region" description="Low complexity" evidence="7">
    <location>
        <begin position="11"/>
        <end position="21"/>
    </location>
</feature>
<comment type="caution">
    <text evidence="9">The sequence shown here is derived from an EMBL/GenBank/DDBJ whole genome shotgun (WGS) entry which is preliminary data.</text>
</comment>
<dbReference type="Proteomes" id="UP000520767">
    <property type="component" value="Unassembled WGS sequence"/>
</dbReference>
<evidence type="ECO:0000256" key="6">
    <source>
        <dbReference type="ARBA" id="ARBA00023136"/>
    </source>
</evidence>
<proteinExistence type="inferred from homology"/>
<comment type="subcellular location">
    <subcellularLocation>
        <location evidence="1">Cell membrane</location>
        <topology evidence="1">Multi-pass membrane protein</topology>
    </subcellularLocation>
</comment>
<gene>
    <name evidence="9" type="ORF">FHR82_004413</name>
</gene>
<evidence type="ECO:0000256" key="5">
    <source>
        <dbReference type="ARBA" id="ARBA00022989"/>
    </source>
</evidence>
<feature type="transmembrane region" description="Helical" evidence="8">
    <location>
        <begin position="206"/>
        <end position="226"/>
    </location>
</feature>
<evidence type="ECO:0000256" key="8">
    <source>
        <dbReference type="SAM" id="Phobius"/>
    </source>
</evidence>
<evidence type="ECO:0000313" key="9">
    <source>
        <dbReference type="EMBL" id="MBB4908171.1"/>
    </source>
</evidence>
<dbReference type="InterPro" id="IPR032808">
    <property type="entry name" value="DoxX"/>
</dbReference>
<keyword evidence="10" id="KW-1185">Reference proteome</keyword>
<keyword evidence="3" id="KW-1003">Cell membrane</keyword>
<feature type="region of interest" description="Disordered" evidence="7">
    <location>
        <begin position="1"/>
        <end position="65"/>
    </location>
</feature>
<name>A0A7W7Q7R3_9PSEU</name>
<dbReference type="Pfam" id="PF07681">
    <property type="entry name" value="DoxX"/>
    <property type="match status" value="1"/>
</dbReference>
<evidence type="ECO:0000256" key="1">
    <source>
        <dbReference type="ARBA" id="ARBA00004651"/>
    </source>
</evidence>
<evidence type="ECO:0000256" key="7">
    <source>
        <dbReference type="SAM" id="MobiDB-lite"/>
    </source>
</evidence>
<feature type="transmembrane region" description="Helical" evidence="8">
    <location>
        <begin position="71"/>
        <end position="90"/>
    </location>
</feature>
<evidence type="ECO:0000256" key="2">
    <source>
        <dbReference type="ARBA" id="ARBA00006679"/>
    </source>
</evidence>
<dbReference type="InterPro" id="IPR051907">
    <property type="entry name" value="DoxX-like_oxidoreductase"/>
</dbReference>
<feature type="transmembrane region" description="Helical" evidence="8">
    <location>
        <begin position="110"/>
        <end position="128"/>
    </location>
</feature>
<dbReference type="GO" id="GO:0005886">
    <property type="term" value="C:plasma membrane"/>
    <property type="evidence" value="ECO:0007669"/>
    <property type="project" value="UniProtKB-SubCell"/>
</dbReference>
<reference evidence="9 10" key="1">
    <citation type="submission" date="2020-08" db="EMBL/GenBank/DDBJ databases">
        <title>Genomic Encyclopedia of Type Strains, Phase III (KMG-III): the genomes of soil and plant-associated and newly described type strains.</title>
        <authorList>
            <person name="Whitman W."/>
        </authorList>
    </citation>
    <scope>NUCLEOTIDE SEQUENCE [LARGE SCALE GENOMIC DNA]</scope>
    <source>
        <strain evidence="9 10">CECT 8960</strain>
    </source>
</reference>
<organism evidence="9 10">
    <name type="scientific">Actinophytocola algeriensis</name>
    <dbReference type="NCBI Taxonomy" id="1768010"/>
    <lineage>
        <taxon>Bacteria</taxon>
        <taxon>Bacillati</taxon>
        <taxon>Actinomycetota</taxon>
        <taxon>Actinomycetes</taxon>
        <taxon>Pseudonocardiales</taxon>
        <taxon>Pseudonocardiaceae</taxon>
    </lineage>
</organism>
<feature type="transmembrane region" description="Helical" evidence="8">
    <location>
        <begin position="175"/>
        <end position="194"/>
    </location>
</feature>
<accession>A0A7W7Q7R3</accession>
<dbReference type="PANTHER" id="PTHR33452:SF1">
    <property type="entry name" value="INNER MEMBRANE PROTEIN YPHA-RELATED"/>
    <property type="match status" value="1"/>
</dbReference>
<evidence type="ECO:0000313" key="10">
    <source>
        <dbReference type="Proteomes" id="UP000520767"/>
    </source>
</evidence>
<comment type="similarity">
    <text evidence="2">Belongs to the DoxX family.</text>
</comment>
<evidence type="ECO:0000256" key="4">
    <source>
        <dbReference type="ARBA" id="ARBA00022692"/>
    </source>
</evidence>
<feature type="transmembrane region" description="Helical" evidence="8">
    <location>
        <begin position="135"/>
        <end position="155"/>
    </location>
</feature>
<keyword evidence="6 8" id="KW-0472">Membrane</keyword>
<sequence length="227" mass="24473">MSTEDDRGYYTTGDSSSTTQSFGPPAGTSSSSLFDEDDAYTSPPTTDFSSFDDQEPEGTTKGRKPEWHRGLDFGLLVLRLAIGAFFVAHGTDKLFGWFNDGMGMEATRQLLTGFGFTEPGALAWVVALSETVGGVLVILGLFFPAGTAALLGVMANVIAVKGDWNLFLGDVELEMTYAAAAFALLFTGPGRFALDRHTHWWRKAPVYGFVFLILAAGLTVVTLVVFR</sequence>
<evidence type="ECO:0000256" key="3">
    <source>
        <dbReference type="ARBA" id="ARBA00022475"/>
    </source>
</evidence>
<keyword evidence="4 8" id="KW-0812">Transmembrane</keyword>